<feature type="compositionally biased region" description="Polar residues" evidence="1">
    <location>
        <begin position="56"/>
        <end position="65"/>
    </location>
</feature>
<protein>
    <submittedName>
        <fullName evidence="2">Uncharacterized protein</fullName>
    </submittedName>
</protein>
<evidence type="ECO:0000313" key="2">
    <source>
        <dbReference type="EMBL" id="KAK6357915.1"/>
    </source>
</evidence>
<keyword evidence="3" id="KW-1185">Reference proteome</keyword>
<sequence>MSQPKRPENVPPKPPYQKRDSPPDEAYSSSSRVDSSPEKTRGITAGEQRAPERQTSRAPPTSSSYDADYNTYVRASHSPVASILPWDEEIFYDIAYGRHAGVMPPDPYAAPAKTTSPKKAEKDGPNQPKEGSK</sequence>
<feature type="region of interest" description="Disordered" evidence="1">
    <location>
        <begin position="101"/>
        <end position="133"/>
    </location>
</feature>
<evidence type="ECO:0000256" key="1">
    <source>
        <dbReference type="SAM" id="MobiDB-lite"/>
    </source>
</evidence>
<feature type="compositionally biased region" description="Basic and acidic residues" evidence="1">
    <location>
        <begin position="118"/>
        <end position="133"/>
    </location>
</feature>
<dbReference type="Proteomes" id="UP001373714">
    <property type="component" value="Unassembled WGS sequence"/>
</dbReference>
<dbReference type="AlphaFoldDB" id="A0AAV9V7D6"/>
<feature type="region of interest" description="Disordered" evidence="1">
    <location>
        <begin position="1"/>
        <end position="67"/>
    </location>
</feature>
<evidence type="ECO:0000313" key="3">
    <source>
        <dbReference type="Proteomes" id="UP001373714"/>
    </source>
</evidence>
<reference evidence="2 3" key="1">
    <citation type="submission" date="2019-10" db="EMBL/GenBank/DDBJ databases">
        <authorList>
            <person name="Palmer J.M."/>
        </authorList>
    </citation>
    <scope>NUCLEOTIDE SEQUENCE [LARGE SCALE GENOMIC DNA]</scope>
    <source>
        <strain evidence="2 3">TWF730</strain>
    </source>
</reference>
<name>A0AAV9V7D6_9PEZI</name>
<dbReference type="EMBL" id="JAVHNS010000004">
    <property type="protein sequence ID" value="KAK6357915.1"/>
    <property type="molecule type" value="Genomic_DNA"/>
</dbReference>
<comment type="caution">
    <text evidence="2">The sequence shown here is derived from an EMBL/GenBank/DDBJ whole genome shotgun (WGS) entry which is preliminary data.</text>
</comment>
<accession>A0AAV9V7D6</accession>
<proteinExistence type="predicted"/>
<gene>
    <name evidence="2" type="ORF">TWF730_007272</name>
</gene>
<organism evidence="2 3">
    <name type="scientific">Orbilia blumenaviensis</name>
    <dbReference type="NCBI Taxonomy" id="1796055"/>
    <lineage>
        <taxon>Eukaryota</taxon>
        <taxon>Fungi</taxon>
        <taxon>Dikarya</taxon>
        <taxon>Ascomycota</taxon>
        <taxon>Pezizomycotina</taxon>
        <taxon>Orbiliomycetes</taxon>
        <taxon>Orbiliales</taxon>
        <taxon>Orbiliaceae</taxon>
        <taxon>Orbilia</taxon>
    </lineage>
</organism>